<accession>A0AAD3NUB7</accession>
<reference evidence="2" key="1">
    <citation type="submission" date="2022-12" db="EMBL/GenBank/DDBJ databases">
        <title>Chromosome-Level Genome Assembly of Japanese Cedar (Cryptomeriajaponica D. Don).</title>
        <authorList>
            <person name="Fujino T."/>
            <person name="Yamaguchi K."/>
            <person name="Yokoyama T."/>
            <person name="Hamanaka T."/>
            <person name="Harazono Y."/>
            <person name="Kamada H."/>
            <person name="Kobayashi W."/>
            <person name="Ujino-Ihara T."/>
            <person name="Uchiyama K."/>
            <person name="Matsumoto A."/>
            <person name="Izuno A."/>
            <person name="Tsumura Y."/>
            <person name="Toyoda A."/>
            <person name="Shigenobu S."/>
            <person name="Moriguchi Y."/>
            <person name="Ueno S."/>
            <person name="Kasahara M."/>
        </authorList>
    </citation>
    <scope>NUCLEOTIDE SEQUENCE</scope>
</reference>
<evidence type="ECO:0000313" key="2">
    <source>
        <dbReference type="EMBL" id="GLJ58995.1"/>
    </source>
</evidence>
<protein>
    <submittedName>
        <fullName evidence="2">Uncharacterized protein</fullName>
    </submittedName>
</protein>
<keyword evidence="3" id="KW-1185">Reference proteome</keyword>
<dbReference type="EMBL" id="BSEH01000649">
    <property type="protein sequence ID" value="GLJ58995.1"/>
    <property type="molecule type" value="Genomic_DNA"/>
</dbReference>
<dbReference type="Proteomes" id="UP001234787">
    <property type="component" value="Unassembled WGS sequence"/>
</dbReference>
<feature type="region of interest" description="Disordered" evidence="1">
    <location>
        <begin position="1"/>
        <end position="25"/>
    </location>
</feature>
<sequence length="137" mass="15082">MVDEYKNMNNDSYGEDEEGEIDIGQPSNHYAPDKIVGQKVIQLKMHFKVGGGPVRARRRLSWTRSIARSLFLKVRPSLKEGANLLNDPSRSSKILILRIGDHPVPKQTVEAKAAAGKAGVVPDPLVSIRELTVDVAI</sequence>
<dbReference type="AlphaFoldDB" id="A0AAD3NUB7"/>
<comment type="caution">
    <text evidence="2">The sequence shown here is derived from an EMBL/GenBank/DDBJ whole genome shotgun (WGS) entry which is preliminary data.</text>
</comment>
<organism evidence="2 3">
    <name type="scientific">Cryptomeria japonica</name>
    <name type="common">Japanese cedar</name>
    <name type="synonym">Cupressus japonica</name>
    <dbReference type="NCBI Taxonomy" id="3369"/>
    <lineage>
        <taxon>Eukaryota</taxon>
        <taxon>Viridiplantae</taxon>
        <taxon>Streptophyta</taxon>
        <taxon>Embryophyta</taxon>
        <taxon>Tracheophyta</taxon>
        <taxon>Spermatophyta</taxon>
        <taxon>Pinopsida</taxon>
        <taxon>Pinidae</taxon>
        <taxon>Conifers II</taxon>
        <taxon>Cupressales</taxon>
        <taxon>Cupressaceae</taxon>
        <taxon>Cryptomeria</taxon>
    </lineage>
</organism>
<evidence type="ECO:0000313" key="3">
    <source>
        <dbReference type="Proteomes" id="UP001234787"/>
    </source>
</evidence>
<name>A0AAD3NUB7_CRYJA</name>
<proteinExistence type="predicted"/>
<evidence type="ECO:0000256" key="1">
    <source>
        <dbReference type="SAM" id="MobiDB-lite"/>
    </source>
</evidence>
<gene>
    <name evidence="2" type="ORF">SUGI_1487740</name>
</gene>